<evidence type="ECO:0000256" key="1">
    <source>
        <dbReference type="ARBA" id="ARBA00004123"/>
    </source>
</evidence>
<evidence type="ECO:0000256" key="5">
    <source>
        <dbReference type="ARBA" id="ARBA00023163"/>
    </source>
</evidence>
<keyword evidence="9" id="KW-1185">Reference proteome</keyword>
<comment type="subcellular location">
    <subcellularLocation>
        <location evidence="1">Nucleus</location>
    </subcellularLocation>
</comment>
<feature type="compositionally biased region" description="Pro residues" evidence="8">
    <location>
        <begin position="629"/>
        <end position="640"/>
    </location>
</feature>
<dbReference type="PANTHER" id="PTHR12691:SF10">
    <property type="entry name" value="MEDIATOR OF RNA POLYMERASE II TRANSCRIPTION SUBUNIT 23"/>
    <property type="match status" value="1"/>
</dbReference>
<proteinExistence type="inferred from homology"/>
<accession>A0A914PAI6</accession>
<dbReference type="PANTHER" id="PTHR12691">
    <property type="entry name" value="MEDIATOR OF RNA POLYMERASE II TRANSCRIPTION SUBUNIT 23"/>
    <property type="match status" value="1"/>
</dbReference>
<keyword evidence="5" id="KW-0804">Transcription</keyword>
<sequence>MYRMLFVFPPELIQRDTVREMVRRVAIMDPKHPHYILSESFIERFRTASIEEVCNILIYRVSNASNYKHQPPEYCCRDWRFAEMSPGAAVLTGANIELMIGKYSPEEFVDAFMKCAFERPMEKPYEILNTISLILTTLPSHFQEYYIQKQLDIIEFSELTAEDDDPKKMLETFSKNSYTASENRPLAALALLHGFLQHCPVNSLLLLINIAEKLQEKVKTESQLFFIVRFATPLLSRIEDINDVKHRLCVVIYQAIANCINHKGRLEYEDVFCDLLFYIKYSVSGYLLKEKVEGYMTQFPAEMVEKLRFLHSGLSDTVEVEAATEAPLQVPKLPPTMPRSLPTHLLLQHQPSQQHMAHMYASMNLPIPGTQQLQQQDPRIMMMQQQHQQQQSFNEQQGFRGEFGQPMDGRGGIMPEMVGPSFRADMLLPEYQQHPNLIRHPNDMSTMQQQQQQQQQFMMSGTGQPGMPMHRMGMPRMTNRQMSMNQMQHRFHANPGMMPPNSNPSMMGMPSNPYMQSPQPGGPPFMNNAPPGYNNMPQGSQGPSSMGGGDVMPPNYGGYHPMGPQGSMGMMNPGMQGAGGGPSQMGPGGMPLSGPGGIMPNQGPMMGRGYGFAPPPGSQQQQQMRSNMPPLPYSMPPRGN</sequence>
<evidence type="ECO:0000256" key="3">
    <source>
        <dbReference type="ARBA" id="ARBA00019696"/>
    </source>
</evidence>
<dbReference type="GO" id="GO:0006357">
    <property type="term" value="P:regulation of transcription by RNA polymerase II"/>
    <property type="evidence" value="ECO:0007669"/>
    <property type="project" value="TreeGrafter"/>
</dbReference>
<dbReference type="GO" id="GO:0005667">
    <property type="term" value="C:transcription regulator complex"/>
    <property type="evidence" value="ECO:0007669"/>
    <property type="project" value="TreeGrafter"/>
</dbReference>
<dbReference type="Proteomes" id="UP000887578">
    <property type="component" value="Unplaced"/>
</dbReference>
<organism evidence="9 10">
    <name type="scientific">Panagrolaimus davidi</name>
    <dbReference type="NCBI Taxonomy" id="227884"/>
    <lineage>
        <taxon>Eukaryota</taxon>
        <taxon>Metazoa</taxon>
        <taxon>Ecdysozoa</taxon>
        <taxon>Nematoda</taxon>
        <taxon>Chromadorea</taxon>
        <taxon>Rhabditida</taxon>
        <taxon>Tylenchina</taxon>
        <taxon>Panagrolaimomorpha</taxon>
        <taxon>Panagrolaimoidea</taxon>
        <taxon>Panagrolaimidae</taxon>
        <taxon>Panagrolaimus</taxon>
    </lineage>
</organism>
<name>A0A914PAI6_9BILA</name>
<comment type="similarity">
    <text evidence="2">Belongs to the Mediator complex subunit 23 family.</text>
</comment>
<dbReference type="WBParaSite" id="PDA_v2.g14552.t1">
    <property type="protein sequence ID" value="PDA_v2.g14552.t1"/>
    <property type="gene ID" value="PDA_v2.g14552"/>
</dbReference>
<dbReference type="AlphaFoldDB" id="A0A914PAI6"/>
<protein>
    <recommendedName>
        <fullName evidence="3">Mediator of RNA polymerase II transcription subunit 23</fullName>
    </recommendedName>
    <alternativeName>
        <fullName evidence="7">Mediator complex subunit 23</fullName>
    </alternativeName>
</protein>
<dbReference type="GO" id="GO:0010628">
    <property type="term" value="P:positive regulation of gene expression"/>
    <property type="evidence" value="ECO:0007669"/>
    <property type="project" value="TreeGrafter"/>
</dbReference>
<evidence type="ECO:0000256" key="2">
    <source>
        <dbReference type="ARBA" id="ARBA00010222"/>
    </source>
</evidence>
<dbReference type="InterPro" id="IPR021629">
    <property type="entry name" value="Mediator_Med23"/>
</dbReference>
<evidence type="ECO:0000256" key="4">
    <source>
        <dbReference type="ARBA" id="ARBA00023015"/>
    </source>
</evidence>
<evidence type="ECO:0000256" key="8">
    <source>
        <dbReference type="SAM" id="MobiDB-lite"/>
    </source>
</evidence>
<evidence type="ECO:0000313" key="9">
    <source>
        <dbReference type="Proteomes" id="UP000887578"/>
    </source>
</evidence>
<evidence type="ECO:0000256" key="6">
    <source>
        <dbReference type="ARBA" id="ARBA00023242"/>
    </source>
</evidence>
<reference evidence="10" key="1">
    <citation type="submission" date="2022-11" db="UniProtKB">
        <authorList>
            <consortium name="WormBaseParasite"/>
        </authorList>
    </citation>
    <scope>IDENTIFICATION</scope>
</reference>
<feature type="region of interest" description="Disordered" evidence="8">
    <location>
        <begin position="607"/>
        <end position="640"/>
    </location>
</feature>
<dbReference type="GO" id="GO:0016592">
    <property type="term" value="C:mediator complex"/>
    <property type="evidence" value="ECO:0007669"/>
    <property type="project" value="TreeGrafter"/>
</dbReference>
<evidence type="ECO:0000256" key="7">
    <source>
        <dbReference type="ARBA" id="ARBA00031961"/>
    </source>
</evidence>
<dbReference type="Pfam" id="PF11573">
    <property type="entry name" value="Med23"/>
    <property type="match status" value="1"/>
</dbReference>
<evidence type="ECO:0000313" key="10">
    <source>
        <dbReference type="WBParaSite" id="PDA_v2.g14552.t1"/>
    </source>
</evidence>
<keyword evidence="6" id="KW-0539">Nucleus</keyword>
<keyword evidence="4" id="KW-0805">Transcription regulation</keyword>